<reference evidence="2 3" key="1">
    <citation type="submission" date="2016-10" db="EMBL/GenBank/DDBJ databases">
        <authorList>
            <person name="de Groot N.N."/>
        </authorList>
    </citation>
    <scope>NUCLEOTIDE SEQUENCE [LARGE SCALE GENOMIC DNA]</scope>
    <source>
        <strain evidence="2 3">CGMCC 1.9109</strain>
    </source>
</reference>
<dbReference type="Gene3D" id="3.40.190.10">
    <property type="entry name" value="Periplasmic binding protein-like II"/>
    <property type="match status" value="2"/>
</dbReference>
<gene>
    <name evidence="2" type="ORF">SAMN04488071_1658</name>
</gene>
<keyword evidence="1" id="KW-0732">Signal</keyword>
<evidence type="ECO:0000313" key="3">
    <source>
        <dbReference type="Proteomes" id="UP000183685"/>
    </source>
</evidence>
<dbReference type="Proteomes" id="UP000183685">
    <property type="component" value="Unassembled WGS sequence"/>
</dbReference>
<keyword evidence="3" id="KW-1185">Reference proteome</keyword>
<dbReference type="STRING" id="637679.GCA_001550055_01340"/>
<organism evidence="2 3">
    <name type="scientific">Kordiimonas lacus</name>
    <dbReference type="NCBI Taxonomy" id="637679"/>
    <lineage>
        <taxon>Bacteria</taxon>
        <taxon>Pseudomonadati</taxon>
        <taxon>Pseudomonadota</taxon>
        <taxon>Alphaproteobacteria</taxon>
        <taxon>Kordiimonadales</taxon>
        <taxon>Kordiimonadaceae</taxon>
        <taxon>Kordiimonas</taxon>
    </lineage>
</organism>
<evidence type="ECO:0000256" key="1">
    <source>
        <dbReference type="SAM" id="SignalP"/>
    </source>
</evidence>
<feature type="signal peptide" evidence="1">
    <location>
        <begin position="1"/>
        <end position="27"/>
    </location>
</feature>
<dbReference type="SUPFAM" id="SSF53850">
    <property type="entry name" value="Periplasmic binding protein-like II"/>
    <property type="match status" value="1"/>
</dbReference>
<dbReference type="EMBL" id="FNAK01000003">
    <property type="protein sequence ID" value="SDD90819.1"/>
    <property type="molecule type" value="Genomic_DNA"/>
</dbReference>
<proteinExistence type="predicted"/>
<name>A0A1G6YKA1_9PROT</name>
<dbReference type="RefSeq" id="WP_068302688.1">
    <property type="nucleotide sequence ID" value="NZ_FNAK01000003.1"/>
</dbReference>
<sequence>MKRAVSGRPFKVCLAAMCLFFSVGHKAAADDTLRLYYLALPGLLEGENGANHGPLAKVIREVSKRADVEFQLQYMVMNRMIRELQTEEAAAGVPQLGAMIKFRYERPVQLSLPIVFRRDYAFVRTNTTIPHTLNEIRKMVLVISPMTTLPPPLNVIRDELAILETHSDASALTLLSKGRADVWINDETTTRAGILEADVDNIKYDANRPFYVWPAHMVFSKSVSPALIKRIDAAILSMVRDGTMDRALPKNFVSNYNAYLPKPKGN</sequence>
<feature type="chain" id="PRO_5010205026" evidence="1">
    <location>
        <begin position="28"/>
        <end position="266"/>
    </location>
</feature>
<evidence type="ECO:0000313" key="2">
    <source>
        <dbReference type="EMBL" id="SDD90819.1"/>
    </source>
</evidence>
<protein>
    <submittedName>
        <fullName evidence="2">ABC-type amino acid transport substrate-binding protein</fullName>
    </submittedName>
</protein>
<accession>A0A1G6YKA1</accession>
<dbReference type="AlphaFoldDB" id="A0A1G6YKA1"/>